<evidence type="ECO:0000313" key="1">
    <source>
        <dbReference type="EMBL" id="KAF5529376.1"/>
    </source>
</evidence>
<organism evidence="1 2">
    <name type="scientific">Fusarium mexicanum</name>
    <dbReference type="NCBI Taxonomy" id="751941"/>
    <lineage>
        <taxon>Eukaryota</taxon>
        <taxon>Fungi</taxon>
        <taxon>Dikarya</taxon>
        <taxon>Ascomycota</taxon>
        <taxon>Pezizomycotina</taxon>
        <taxon>Sordariomycetes</taxon>
        <taxon>Hypocreomycetidae</taxon>
        <taxon>Hypocreales</taxon>
        <taxon>Nectriaceae</taxon>
        <taxon>Fusarium</taxon>
        <taxon>Fusarium fujikuroi species complex</taxon>
    </lineage>
</organism>
<reference evidence="1 2" key="1">
    <citation type="submission" date="2020-05" db="EMBL/GenBank/DDBJ databases">
        <title>Identification and distribution of gene clusters putatively required for synthesis of sphingolipid metabolism inhibitors in phylogenetically diverse species of the filamentous fungus Fusarium.</title>
        <authorList>
            <person name="Kim H.-S."/>
            <person name="Busman M."/>
            <person name="Brown D.W."/>
            <person name="Divon H."/>
            <person name="Uhlig S."/>
            <person name="Proctor R.H."/>
        </authorList>
    </citation>
    <scope>NUCLEOTIDE SEQUENCE [LARGE SCALE GENOMIC DNA]</scope>
    <source>
        <strain evidence="1 2">NRRL 53147</strain>
    </source>
</reference>
<keyword evidence="2" id="KW-1185">Reference proteome</keyword>
<dbReference type="AlphaFoldDB" id="A0A8H5I3C1"/>
<feature type="non-terminal residue" evidence="1">
    <location>
        <position position="1"/>
    </location>
</feature>
<accession>A0A8H5I3C1</accession>
<sequence length="118" mass="13529">MSVSSAVIAALEKYESDLEAGFARLGPGESPCLGCALAIHRSNRLVCDIDETETCCTWCAHNHKKCTAIPPELKAEVQHYWNQVDYETTVDRTLTPIQRWRIVQCLDRRRNWFRPSLH</sequence>
<name>A0A8H5I3C1_9HYPO</name>
<proteinExistence type="predicted"/>
<dbReference type="Proteomes" id="UP000522262">
    <property type="component" value="Unassembled WGS sequence"/>
</dbReference>
<evidence type="ECO:0000313" key="2">
    <source>
        <dbReference type="Proteomes" id="UP000522262"/>
    </source>
</evidence>
<comment type="caution">
    <text evidence="1">The sequence shown here is derived from an EMBL/GenBank/DDBJ whole genome shotgun (WGS) entry which is preliminary data.</text>
</comment>
<gene>
    <name evidence="1" type="ORF">FMEXI_14184</name>
</gene>
<protein>
    <submittedName>
        <fullName evidence="1">Uncharacterized protein</fullName>
    </submittedName>
</protein>
<dbReference type="EMBL" id="JAAOAM010000589">
    <property type="protein sequence ID" value="KAF5529376.1"/>
    <property type="molecule type" value="Genomic_DNA"/>
</dbReference>